<protein>
    <submittedName>
        <fullName evidence="1">Uncharacterized protein</fullName>
    </submittedName>
</protein>
<gene>
    <name evidence="1" type="ORF">MANES_17G056250v8</name>
</gene>
<dbReference type="Proteomes" id="UP000091857">
    <property type="component" value="Chromosome 17"/>
</dbReference>
<organism evidence="1 2">
    <name type="scientific">Manihot esculenta</name>
    <name type="common">Cassava</name>
    <name type="synonym">Jatropha manihot</name>
    <dbReference type="NCBI Taxonomy" id="3983"/>
    <lineage>
        <taxon>Eukaryota</taxon>
        <taxon>Viridiplantae</taxon>
        <taxon>Streptophyta</taxon>
        <taxon>Embryophyta</taxon>
        <taxon>Tracheophyta</taxon>
        <taxon>Spermatophyta</taxon>
        <taxon>Magnoliopsida</taxon>
        <taxon>eudicotyledons</taxon>
        <taxon>Gunneridae</taxon>
        <taxon>Pentapetalae</taxon>
        <taxon>rosids</taxon>
        <taxon>fabids</taxon>
        <taxon>Malpighiales</taxon>
        <taxon>Euphorbiaceae</taxon>
        <taxon>Crotonoideae</taxon>
        <taxon>Manihoteae</taxon>
        <taxon>Manihot</taxon>
    </lineage>
</organism>
<proteinExistence type="predicted"/>
<reference evidence="2" key="1">
    <citation type="journal article" date="2016" name="Nat. Biotechnol.">
        <title>Sequencing wild and cultivated cassava and related species reveals extensive interspecific hybridization and genetic diversity.</title>
        <authorList>
            <person name="Bredeson J.V."/>
            <person name="Lyons J.B."/>
            <person name="Prochnik S.E."/>
            <person name="Wu G.A."/>
            <person name="Ha C.M."/>
            <person name="Edsinger-Gonzales E."/>
            <person name="Grimwood J."/>
            <person name="Schmutz J."/>
            <person name="Rabbi I.Y."/>
            <person name="Egesi C."/>
            <person name="Nauluvula P."/>
            <person name="Lebot V."/>
            <person name="Ndunguru J."/>
            <person name="Mkamilo G."/>
            <person name="Bart R.S."/>
            <person name="Setter T.L."/>
            <person name="Gleadow R.M."/>
            <person name="Kulakow P."/>
            <person name="Ferguson M.E."/>
            <person name="Rounsley S."/>
            <person name="Rokhsar D.S."/>
        </authorList>
    </citation>
    <scope>NUCLEOTIDE SEQUENCE [LARGE SCALE GENOMIC DNA]</scope>
    <source>
        <strain evidence="2">cv. AM560-2</strain>
    </source>
</reference>
<comment type="caution">
    <text evidence="1">The sequence shown here is derived from an EMBL/GenBank/DDBJ whole genome shotgun (WGS) entry which is preliminary data.</text>
</comment>
<dbReference type="EMBL" id="CM004403">
    <property type="protein sequence ID" value="KAG8634557.1"/>
    <property type="molecule type" value="Genomic_DNA"/>
</dbReference>
<evidence type="ECO:0000313" key="1">
    <source>
        <dbReference type="EMBL" id="KAG8634557.1"/>
    </source>
</evidence>
<name>A0ACB7G2R0_MANES</name>
<sequence>MDTIARTSLSSERFFPQRQLSLNIAFMTARNYFQQHQCIPNSLHAIFAFIMQVLNFLELMYQGKDCSPFDTHPVAMWSSLTCLLAYCLAYGVEISFVDILVLHFTSLHFVGACWSLVHCLATFSLYFLPRLCSADPILYSLAYFQ</sequence>
<keyword evidence="2" id="KW-1185">Reference proteome</keyword>
<evidence type="ECO:0000313" key="2">
    <source>
        <dbReference type="Proteomes" id="UP000091857"/>
    </source>
</evidence>
<accession>A0ACB7G2R0</accession>